<protein>
    <submittedName>
        <fullName evidence="1">Uncharacterized protein</fullName>
    </submittedName>
</protein>
<gene>
    <name evidence="1" type="ORF">COU16_00635</name>
</gene>
<accession>A0A2H0UGR8</accession>
<dbReference type="AlphaFoldDB" id="A0A2H0UGR8"/>
<sequence>MQLTMNHLGFIADHLRQYVDPTKVCVPRTRRWCEDEGLRSCSLDGLQTVEEILTDKHFHDGWRRRNRRFVHVELIEFYGEGKLHTHVQSDSILWAGKEVPFAVFCHEFPDGRREWFSVRPSMTFVLPRNTPHAFRARAHAPLRLLAVSSPPLEASDVVNV</sequence>
<evidence type="ECO:0000313" key="2">
    <source>
        <dbReference type="Proteomes" id="UP000229344"/>
    </source>
</evidence>
<dbReference type="Proteomes" id="UP000229344">
    <property type="component" value="Unassembled WGS sequence"/>
</dbReference>
<dbReference type="InterPro" id="IPR011051">
    <property type="entry name" value="RmlC_Cupin_sf"/>
</dbReference>
<dbReference type="InterPro" id="IPR014710">
    <property type="entry name" value="RmlC-like_jellyroll"/>
</dbReference>
<reference evidence="2" key="1">
    <citation type="submission" date="2017-09" db="EMBL/GenBank/DDBJ databases">
        <title>Depth-based differentiation of microbial function through sediment-hosted aquifers and enrichment of novel symbionts in the deep terrestrial subsurface.</title>
        <authorList>
            <person name="Probst A.J."/>
            <person name="Ladd B."/>
            <person name="Jarett J.K."/>
            <person name="Geller-Mcgrath D.E."/>
            <person name="Sieber C.M.K."/>
            <person name="Emerson J.B."/>
            <person name="Anantharaman K."/>
            <person name="Thomas B.C."/>
            <person name="Malmstrom R."/>
            <person name="Stieglmeier M."/>
            <person name="Klingl A."/>
            <person name="Woyke T."/>
            <person name="Ryan C.M."/>
            <person name="Banfield J.F."/>
        </authorList>
    </citation>
    <scope>NUCLEOTIDE SEQUENCE [LARGE SCALE GENOMIC DNA]</scope>
</reference>
<name>A0A2H0UGR8_9BACT</name>
<dbReference type="SUPFAM" id="SSF51182">
    <property type="entry name" value="RmlC-like cupins"/>
    <property type="match status" value="1"/>
</dbReference>
<organism evidence="1 2">
    <name type="scientific">Candidatus Kaiserbacteria bacterium CG10_big_fil_rev_8_21_14_0_10_47_16</name>
    <dbReference type="NCBI Taxonomy" id="1974608"/>
    <lineage>
        <taxon>Bacteria</taxon>
        <taxon>Candidatus Kaiseribacteriota</taxon>
    </lineage>
</organism>
<evidence type="ECO:0000313" key="1">
    <source>
        <dbReference type="EMBL" id="PIR84876.1"/>
    </source>
</evidence>
<dbReference type="EMBL" id="PFBI01000003">
    <property type="protein sequence ID" value="PIR84876.1"/>
    <property type="molecule type" value="Genomic_DNA"/>
</dbReference>
<comment type="caution">
    <text evidence="1">The sequence shown here is derived from an EMBL/GenBank/DDBJ whole genome shotgun (WGS) entry which is preliminary data.</text>
</comment>
<dbReference type="Gene3D" id="2.60.120.10">
    <property type="entry name" value="Jelly Rolls"/>
    <property type="match status" value="1"/>
</dbReference>
<proteinExistence type="predicted"/>